<name>A0A483CW28_9EURY</name>
<comment type="caution">
    <text evidence="2">The sequence shown here is derived from an EMBL/GenBank/DDBJ whole genome shotgun (WGS) entry which is preliminary data.</text>
</comment>
<accession>A0A483CW28</accession>
<evidence type="ECO:0000313" key="3">
    <source>
        <dbReference type="Proteomes" id="UP000292580"/>
    </source>
</evidence>
<proteinExistence type="predicted"/>
<dbReference type="OrthoDB" id="3263at2157"/>
<evidence type="ECO:0000313" key="2">
    <source>
        <dbReference type="EMBL" id="TAJ45757.1"/>
    </source>
</evidence>
<dbReference type="InterPro" id="IPR002881">
    <property type="entry name" value="DUF58"/>
</dbReference>
<dbReference type="AlphaFoldDB" id="A0A483CW28"/>
<feature type="domain" description="DUF58" evidence="1">
    <location>
        <begin position="52"/>
        <end position="260"/>
    </location>
</feature>
<keyword evidence="3" id="KW-1185">Reference proteome</keyword>
<dbReference type="PANTHER" id="PTHR33608:SF6">
    <property type="entry name" value="BLL2464 PROTEIN"/>
    <property type="match status" value="1"/>
</dbReference>
<evidence type="ECO:0000259" key="1">
    <source>
        <dbReference type="Pfam" id="PF01882"/>
    </source>
</evidence>
<dbReference type="InterPro" id="IPR036465">
    <property type="entry name" value="vWFA_dom_sf"/>
</dbReference>
<sequence>MRVARQLDATTERLDLIRQVARIDVATRLLVSGLYAGAHGSVFRGRGIEFSEIREYVPGDDVRAIDWKVTARFGRPYIKEFSEDRDATFYILADLSASNTFGSATSKHRRILEVAAALIFAARNAGDSAGLLTFTDRVEGFIPARKGRGHAVALIDTLIRNDSRGRGTDLNVPLRFLARRVRRRASVFVVSDFATPSFSDTLRLLCGRHEVTAIRVIDPRERHLPDVGLIELEDPESGEQVLVDTSDEVLRSAYADAVAAWEGDLAAVFRRARVPSVCLTTEEGCETALRRLFAPRKVGVC</sequence>
<dbReference type="SUPFAM" id="SSF53300">
    <property type="entry name" value="vWA-like"/>
    <property type="match status" value="1"/>
</dbReference>
<reference evidence="2 3" key="1">
    <citation type="submission" date="2017-11" db="EMBL/GenBank/DDBJ databases">
        <title>Isolation and Characterization of Methanofollis Species from Methane Seep Offshore SW Taiwan.</title>
        <authorList>
            <person name="Teng N.-H."/>
            <person name="Lai M.-C."/>
            <person name="Chen S.-C."/>
        </authorList>
    </citation>
    <scope>NUCLEOTIDE SEQUENCE [LARGE SCALE GENOMIC DNA]</scope>
    <source>
        <strain evidence="2 3">FWC-SCC2</strain>
    </source>
</reference>
<gene>
    <name evidence="2" type="ORF">CUJ86_03345</name>
</gene>
<dbReference type="Proteomes" id="UP000292580">
    <property type="component" value="Unassembled WGS sequence"/>
</dbReference>
<organism evidence="2 3">
    <name type="scientific">Methanofollis fontis</name>
    <dbReference type="NCBI Taxonomy" id="2052832"/>
    <lineage>
        <taxon>Archaea</taxon>
        <taxon>Methanobacteriati</taxon>
        <taxon>Methanobacteriota</taxon>
        <taxon>Stenosarchaea group</taxon>
        <taxon>Methanomicrobia</taxon>
        <taxon>Methanomicrobiales</taxon>
        <taxon>Methanomicrobiaceae</taxon>
        <taxon>Methanofollis</taxon>
    </lineage>
</organism>
<dbReference type="Pfam" id="PF01882">
    <property type="entry name" value="DUF58"/>
    <property type="match status" value="1"/>
</dbReference>
<protein>
    <submittedName>
        <fullName evidence="2">DUF58 domain-containing protein</fullName>
    </submittedName>
</protein>
<dbReference type="EMBL" id="PGCL01000001">
    <property type="protein sequence ID" value="TAJ45757.1"/>
    <property type="molecule type" value="Genomic_DNA"/>
</dbReference>
<dbReference type="PANTHER" id="PTHR33608">
    <property type="entry name" value="BLL2464 PROTEIN"/>
    <property type="match status" value="1"/>
</dbReference>